<dbReference type="EMBL" id="CAJOAX010030404">
    <property type="protein sequence ID" value="CAF4243055.1"/>
    <property type="molecule type" value="Genomic_DNA"/>
</dbReference>
<proteinExistence type="predicted"/>
<feature type="non-terminal residue" evidence="1">
    <location>
        <position position="68"/>
    </location>
</feature>
<dbReference type="Proteomes" id="UP000663823">
    <property type="component" value="Unassembled WGS sequence"/>
</dbReference>
<protein>
    <submittedName>
        <fullName evidence="1">Uncharacterized protein</fullName>
    </submittedName>
</protein>
<organism evidence="1 2">
    <name type="scientific">Rotaria sordida</name>
    <dbReference type="NCBI Taxonomy" id="392033"/>
    <lineage>
        <taxon>Eukaryota</taxon>
        <taxon>Metazoa</taxon>
        <taxon>Spiralia</taxon>
        <taxon>Gnathifera</taxon>
        <taxon>Rotifera</taxon>
        <taxon>Eurotatoria</taxon>
        <taxon>Bdelloidea</taxon>
        <taxon>Philodinida</taxon>
        <taxon>Philodinidae</taxon>
        <taxon>Rotaria</taxon>
    </lineage>
</organism>
<evidence type="ECO:0000313" key="2">
    <source>
        <dbReference type="Proteomes" id="UP000663823"/>
    </source>
</evidence>
<dbReference type="AlphaFoldDB" id="A0A820E9W5"/>
<feature type="non-terminal residue" evidence="1">
    <location>
        <position position="1"/>
    </location>
</feature>
<sequence>MAFYAIDEKLKEQGRSCSDFGIPSPASVSYLFELKIINKEEELQIGQEMYAMLNQDQRPAADAILASH</sequence>
<evidence type="ECO:0000313" key="1">
    <source>
        <dbReference type="EMBL" id="CAF4243055.1"/>
    </source>
</evidence>
<gene>
    <name evidence="1" type="ORF">OTI717_LOCUS40160</name>
</gene>
<comment type="caution">
    <text evidence="1">The sequence shown here is derived from an EMBL/GenBank/DDBJ whole genome shotgun (WGS) entry which is preliminary data.</text>
</comment>
<reference evidence="1" key="1">
    <citation type="submission" date="2021-02" db="EMBL/GenBank/DDBJ databases">
        <authorList>
            <person name="Nowell W R."/>
        </authorList>
    </citation>
    <scope>NUCLEOTIDE SEQUENCE</scope>
</reference>
<accession>A0A820E9W5</accession>
<name>A0A820E9W5_9BILA</name>